<keyword evidence="3" id="KW-1185">Reference proteome</keyword>
<dbReference type="RefSeq" id="WP_063969316.1">
    <property type="nucleotide sequence ID" value="NZ_JAMXLT020000019.1"/>
</dbReference>
<comment type="caution">
    <text evidence="2">The sequence shown here is derived from an EMBL/GenBank/DDBJ whole genome shotgun (WGS) entry which is preliminary data.</text>
</comment>
<evidence type="ECO:0000256" key="1">
    <source>
        <dbReference type="SAM" id="MobiDB-lite"/>
    </source>
</evidence>
<accession>A0ABU4JIQ3</accession>
<feature type="compositionally biased region" description="Basic and acidic residues" evidence="1">
    <location>
        <begin position="77"/>
        <end position="88"/>
    </location>
</feature>
<protein>
    <submittedName>
        <fullName evidence="2">Uncharacterized protein</fullName>
    </submittedName>
</protein>
<organism evidence="2 3">
    <name type="scientific">Epilithonimonas ginsengisoli</name>
    <dbReference type="NCBI Taxonomy" id="1245592"/>
    <lineage>
        <taxon>Bacteria</taxon>
        <taxon>Pseudomonadati</taxon>
        <taxon>Bacteroidota</taxon>
        <taxon>Flavobacteriia</taxon>
        <taxon>Flavobacteriales</taxon>
        <taxon>Weeksellaceae</taxon>
        <taxon>Chryseobacterium group</taxon>
        <taxon>Epilithonimonas</taxon>
    </lineage>
</organism>
<evidence type="ECO:0000313" key="2">
    <source>
        <dbReference type="EMBL" id="MDW8549548.1"/>
    </source>
</evidence>
<dbReference type="Proteomes" id="UP001204439">
    <property type="component" value="Unassembled WGS sequence"/>
</dbReference>
<proteinExistence type="predicted"/>
<dbReference type="EMBL" id="JAMXLT020000019">
    <property type="protein sequence ID" value="MDW8549548.1"/>
    <property type="molecule type" value="Genomic_DNA"/>
</dbReference>
<sequence>MENNYSQEFFDFTDEFFQKIQANNISNEQIKFNKDFFDFVQMDFDKTIKMFIKEGLLDEEGKPTEKGLKSGILSGHKLNDKYDGIQTD</sequence>
<gene>
    <name evidence="2" type="ORF">NG800_011550</name>
</gene>
<evidence type="ECO:0000313" key="3">
    <source>
        <dbReference type="Proteomes" id="UP001204439"/>
    </source>
</evidence>
<name>A0ABU4JIQ3_9FLAO</name>
<feature type="region of interest" description="Disordered" evidence="1">
    <location>
        <begin position="67"/>
        <end position="88"/>
    </location>
</feature>
<reference evidence="2 3" key="1">
    <citation type="submission" date="2023-11" db="EMBL/GenBank/DDBJ databases">
        <title>First isolation, identification, and characterization of non-pathogenic Epilithonimonas ginsengisoli isolated from diseased farmed rainbow trout (Oncorhynchus mykiss) in Chile.</title>
        <authorList>
            <person name="Miranda C.D."/>
            <person name="Irgang R."/>
            <person name="Concha C."/>
            <person name="Rojas R."/>
            <person name="Avendano R."/>
        </authorList>
    </citation>
    <scope>NUCLEOTIDE SEQUENCE [LARGE SCALE GENOMIC DNA]</scope>
    <source>
        <strain evidence="2 3">FP99</strain>
    </source>
</reference>